<dbReference type="AlphaFoldDB" id="A0A9Q0DFW9"/>
<evidence type="ECO:0000313" key="1">
    <source>
        <dbReference type="EMBL" id="KAJ3587572.1"/>
    </source>
</evidence>
<name>A0A9Q0DFW9_9TELE</name>
<proteinExistence type="predicted"/>
<reference evidence="1" key="1">
    <citation type="submission" date="2022-07" db="EMBL/GenBank/DDBJ databases">
        <title>Chromosome-level genome of Muraenolepis orangiensis.</title>
        <authorList>
            <person name="Kim J."/>
        </authorList>
    </citation>
    <scope>NUCLEOTIDE SEQUENCE</scope>
    <source>
        <strain evidence="1">KU_S4_2022</strain>
        <tissue evidence="1">Muscle</tissue>
    </source>
</reference>
<keyword evidence="2" id="KW-1185">Reference proteome</keyword>
<sequence>EQEHVSKLGVVVVTDRGRCYNEQAGQCVGPAGPVQDHGQRPGLQQLRLQTRALSMVLIP</sequence>
<organism evidence="1 2">
    <name type="scientific">Muraenolepis orangiensis</name>
    <name type="common">Patagonian moray cod</name>
    <dbReference type="NCBI Taxonomy" id="630683"/>
    <lineage>
        <taxon>Eukaryota</taxon>
        <taxon>Metazoa</taxon>
        <taxon>Chordata</taxon>
        <taxon>Craniata</taxon>
        <taxon>Vertebrata</taxon>
        <taxon>Euteleostomi</taxon>
        <taxon>Actinopterygii</taxon>
        <taxon>Neopterygii</taxon>
        <taxon>Teleostei</taxon>
        <taxon>Neoteleostei</taxon>
        <taxon>Acanthomorphata</taxon>
        <taxon>Zeiogadaria</taxon>
        <taxon>Gadariae</taxon>
        <taxon>Gadiformes</taxon>
        <taxon>Muraenolepidoidei</taxon>
        <taxon>Muraenolepididae</taxon>
        <taxon>Muraenolepis</taxon>
    </lineage>
</organism>
<dbReference type="Proteomes" id="UP001148018">
    <property type="component" value="Unassembled WGS sequence"/>
</dbReference>
<evidence type="ECO:0000313" key="2">
    <source>
        <dbReference type="Proteomes" id="UP001148018"/>
    </source>
</evidence>
<dbReference type="EMBL" id="JANIIK010000116">
    <property type="protein sequence ID" value="KAJ3587572.1"/>
    <property type="molecule type" value="Genomic_DNA"/>
</dbReference>
<accession>A0A9Q0DFW9</accession>
<gene>
    <name evidence="1" type="ORF">NHX12_011169</name>
</gene>
<feature type="non-terminal residue" evidence="1">
    <location>
        <position position="59"/>
    </location>
</feature>
<feature type="non-terminal residue" evidence="1">
    <location>
        <position position="1"/>
    </location>
</feature>
<protein>
    <submittedName>
        <fullName evidence="1">Uncharacterized protein</fullName>
    </submittedName>
</protein>
<comment type="caution">
    <text evidence="1">The sequence shown here is derived from an EMBL/GenBank/DDBJ whole genome shotgun (WGS) entry which is preliminary data.</text>
</comment>